<evidence type="ECO:0000313" key="1">
    <source>
        <dbReference type="EMBL" id="MPN00683.1"/>
    </source>
</evidence>
<proteinExistence type="predicted"/>
<sequence length="168" mass="18524">MRRTVGCCRHVADPDGVLPMTTVCTWTGNHGRVVLTLHAGGLLVKSEKSVDRLHVLGDRGHAVDCSMIAEALSLGAETLEIREDGGAYVWRAELAPLLAKSKVVALAGVRRWALYLEHFTLTKGEAPDWYIDAQARKKIAERRESAGAGNEQLPLFDDSAFRRLRFES</sequence>
<comment type="caution">
    <text evidence="1">The sequence shown here is derived from an EMBL/GenBank/DDBJ whole genome shotgun (WGS) entry which is preliminary data.</text>
</comment>
<reference evidence="1" key="1">
    <citation type="submission" date="2019-08" db="EMBL/GenBank/DDBJ databases">
        <authorList>
            <person name="Kucharzyk K."/>
            <person name="Murdoch R.W."/>
            <person name="Higgins S."/>
            <person name="Loffler F."/>
        </authorList>
    </citation>
    <scope>NUCLEOTIDE SEQUENCE</scope>
</reference>
<protein>
    <submittedName>
        <fullName evidence="1">Uncharacterized protein</fullName>
    </submittedName>
</protein>
<accession>A0A645EJE1</accession>
<gene>
    <name evidence="1" type="ORF">SDC9_147879</name>
</gene>
<organism evidence="1">
    <name type="scientific">bioreactor metagenome</name>
    <dbReference type="NCBI Taxonomy" id="1076179"/>
    <lineage>
        <taxon>unclassified sequences</taxon>
        <taxon>metagenomes</taxon>
        <taxon>ecological metagenomes</taxon>
    </lineage>
</organism>
<dbReference type="EMBL" id="VSSQ01046723">
    <property type="protein sequence ID" value="MPN00683.1"/>
    <property type="molecule type" value="Genomic_DNA"/>
</dbReference>
<dbReference type="AlphaFoldDB" id="A0A645EJE1"/>
<name>A0A645EJE1_9ZZZZ</name>